<gene>
    <name evidence="1" type="ORF">PYW08_014471</name>
</gene>
<sequence length="552" mass="62173">MESSSWWSREQREFCVEQYYLNQGFCVTVRRLYCEKYGVLRRDMKTSCPSILRIKQWVAVHEGRLGIHTLRAEEEERRKQLNKLNGTQWGRKTGENRIVRTESVDMGEQHQAIKWRQRDTKWSGPRPVNEKQKIEVPVVEEPPCWWYQRRDSVEEEVKPDKKQVLKEKFEGEVLELIESLDAHGHAARVSAFDSLRSALQRRVVTDLLTNHRATLADHVSRTLRRGKDGERKAAAAIAPLLALQIGDEGMEEFVREVRPALAATATDSSASLDTRTECCSSLAVLSYLMDEDVTETLEVMRMYETIFSGSYLKVDGSVKVSGAAVEEGALHAAALDGWALLFSLLSPNYALSLLNNQAPSFARLGELLEAPSLEVRMAAGSALAIAHETVTHEDSPPDALAARVDALLPRLTELARDSHRFRAKRDRRVQRVTFRHILKYFEDGEVPSTVAHIGRETTTWSSWSGGAAYAALAAALGGALQVLAPHCPRLRASLQLPDEPPEMETAAQEEPTKIKQEKPKKLQRHLQNRAASKARDFIRSRNRDKRSAVLAV</sequence>
<dbReference type="Proteomes" id="UP001231649">
    <property type="component" value="Chromosome 6"/>
</dbReference>
<accession>A0ACC2R293</accession>
<evidence type="ECO:0000313" key="2">
    <source>
        <dbReference type="Proteomes" id="UP001231649"/>
    </source>
</evidence>
<name>A0ACC2R293_9NEOP</name>
<organism evidence="1 2">
    <name type="scientific">Mythimna loreyi</name>
    <dbReference type="NCBI Taxonomy" id="667449"/>
    <lineage>
        <taxon>Eukaryota</taxon>
        <taxon>Metazoa</taxon>
        <taxon>Ecdysozoa</taxon>
        <taxon>Arthropoda</taxon>
        <taxon>Hexapoda</taxon>
        <taxon>Insecta</taxon>
        <taxon>Pterygota</taxon>
        <taxon>Neoptera</taxon>
        <taxon>Endopterygota</taxon>
        <taxon>Lepidoptera</taxon>
        <taxon>Glossata</taxon>
        <taxon>Ditrysia</taxon>
        <taxon>Noctuoidea</taxon>
        <taxon>Noctuidae</taxon>
        <taxon>Noctuinae</taxon>
        <taxon>Hadenini</taxon>
        <taxon>Mythimna</taxon>
    </lineage>
</organism>
<proteinExistence type="predicted"/>
<evidence type="ECO:0000313" key="1">
    <source>
        <dbReference type="EMBL" id="KAJ8731741.1"/>
    </source>
</evidence>
<reference evidence="1" key="1">
    <citation type="submission" date="2023-03" db="EMBL/GenBank/DDBJ databases">
        <title>Chromosome-level genomes of two armyworms, Mythimna separata and Mythimna loreyi, provide insights into the biosynthesis and reception of sex pheromones.</title>
        <authorList>
            <person name="Zhao H."/>
        </authorList>
    </citation>
    <scope>NUCLEOTIDE SEQUENCE</scope>
    <source>
        <strain evidence="1">BeijingLab</strain>
    </source>
</reference>
<dbReference type="EMBL" id="CM056782">
    <property type="protein sequence ID" value="KAJ8731741.1"/>
    <property type="molecule type" value="Genomic_DNA"/>
</dbReference>
<comment type="caution">
    <text evidence="1">The sequence shown here is derived from an EMBL/GenBank/DDBJ whole genome shotgun (WGS) entry which is preliminary data.</text>
</comment>
<protein>
    <submittedName>
        <fullName evidence="1">Uncharacterized protein</fullName>
    </submittedName>
</protein>
<keyword evidence="2" id="KW-1185">Reference proteome</keyword>